<dbReference type="GO" id="GO:0030572">
    <property type="term" value="F:phosphatidyltransferase activity"/>
    <property type="evidence" value="ECO:0007669"/>
    <property type="project" value="UniProtKB-ARBA"/>
</dbReference>
<reference evidence="2 3" key="1">
    <citation type="submission" date="2020-08" db="EMBL/GenBank/DDBJ databases">
        <title>Genome sequence of Diaphorobacter ruginosibacter DSM 27467T.</title>
        <authorList>
            <person name="Hyun D.-W."/>
            <person name="Bae J.-W."/>
        </authorList>
    </citation>
    <scope>NUCLEOTIDE SEQUENCE [LARGE SCALE GENOMIC DNA]</scope>
    <source>
        <strain evidence="2 3">DSM 27467</strain>
    </source>
</reference>
<dbReference type="Proteomes" id="UP000515811">
    <property type="component" value="Chromosome"/>
</dbReference>
<name>A0A7G9RSF9_9BURK</name>
<evidence type="ECO:0000313" key="2">
    <source>
        <dbReference type="EMBL" id="QNN58534.1"/>
    </source>
</evidence>
<feature type="domain" description="PLD phosphodiesterase" evidence="1">
    <location>
        <begin position="183"/>
        <end position="210"/>
    </location>
</feature>
<proteinExistence type="predicted"/>
<dbReference type="InterPro" id="IPR001736">
    <property type="entry name" value="PLipase_D/transphosphatidylase"/>
</dbReference>
<dbReference type="CDD" id="cd09113">
    <property type="entry name" value="PLDc_ymdC_like_2"/>
    <property type="match status" value="1"/>
</dbReference>
<dbReference type="SMART" id="SM00155">
    <property type="entry name" value="PLDc"/>
    <property type="match status" value="2"/>
</dbReference>
<organism evidence="2 3">
    <name type="scientific">Diaphorobacter ruginosibacter</name>
    <dbReference type="NCBI Taxonomy" id="1715720"/>
    <lineage>
        <taxon>Bacteria</taxon>
        <taxon>Pseudomonadati</taxon>
        <taxon>Pseudomonadota</taxon>
        <taxon>Betaproteobacteria</taxon>
        <taxon>Burkholderiales</taxon>
        <taxon>Comamonadaceae</taxon>
        <taxon>Diaphorobacter</taxon>
    </lineage>
</organism>
<dbReference type="Gene3D" id="3.30.870.10">
    <property type="entry name" value="Endonuclease Chain A"/>
    <property type="match status" value="2"/>
</dbReference>
<accession>A0A7G9RSF9</accession>
<gene>
    <name evidence="2" type="ORF">H9K76_06760</name>
</gene>
<sequence length="535" mass="58339">MNSTPTTADIPGSRPRRGARRAALTSLGVACLLSLFGCSLPPLAGRSVSHALPAEEAEQTALGRGIAPDLAQHPGLSGIHPLHDPHDAFAARALLARAAERTLDVQYYIWRNDITGTLLFGELLGAADRGVRVRLLIDDVGTAGLDMELAALTRHPNIEVRLFNPFMLRKPKVLGYVADLKRANRRMHNKSFTADNRATIVGGRNVGDEYFGATEGVLFADLDVMAIGPVAKDVSAEFDLYWASASSYPAHAILPRAEQADLDALATRARTLLASPRATEYTQSIQQSPFVRQLMDHTLPLHWVTVTMISDDPAKGLGLAEPSDLLLPQLERALGTIHSSVDLVSAYFVPRASGVDAFGKLVDSGVKVRVLTNSIEATDVPAVHAGYGKRRKAMLERGIQLFEMRSLVPAYAETSDKKFFQRFGSSGASLHAKTFAVDGQRLFVGSFNFDPRSAHLNTEMGFLIDSPEMAQQIVGVFDNQLPRIAYRVELGENGKLRWIGGTGPNAPVYDVEPHTTWYSRALVTFLGWLPIEWLL</sequence>
<keyword evidence="3" id="KW-1185">Reference proteome</keyword>
<dbReference type="SUPFAM" id="SSF56024">
    <property type="entry name" value="Phospholipase D/nuclease"/>
    <property type="match status" value="2"/>
</dbReference>
<dbReference type="CDD" id="cd09111">
    <property type="entry name" value="PLDc_ymdC_like_1"/>
    <property type="match status" value="1"/>
</dbReference>
<dbReference type="KEGG" id="drg:H9K76_06760"/>
<evidence type="ECO:0000313" key="3">
    <source>
        <dbReference type="Proteomes" id="UP000515811"/>
    </source>
</evidence>
<dbReference type="Pfam" id="PF13091">
    <property type="entry name" value="PLDc_2"/>
    <property type="match status" value="2"/>
</dbReference>
<evidence type="ECO:0000259" key="1">
    <source>
        <dbReference type="PROSITE" id="PS50035"/>
    </source>
</evidence>
<dbReference type="PANTHER" id="PTHR21248">
    <property type="entry name" value="CARDIOLIPIN SYNTHASE"/>
    <property type="match status" value="1"/>
</dbReference>
<protein>
    <submittedName>
        <fullName evidence="2">Phospholipase D family protein</fullName>
    </submittedName>
</protein>
<dbReference type="InterPro" id="IPR025202">
    <property type="entry name" value="PLD-like_dom"/>
</dbReference>
<dbReference type="EMBL" id="CP060714">
    <property type="protein sequence ID" value="QNN58534.1"/>
    <property type="molecule type" value="Genomic_DNA"/>
</dbReference>
<dbReference type="GO" id="GO:0032049">
    <property type="term" value="P:cardiolipin biosynthetic process"/>
    <property type="evidence" value="ECO:0007669"/>
    <property type="project" value="UniProtKB-ARBA"/>
</dbReference>
<dbReference type="AlphaFoldDB" id="A0A7G9RSF9"/>
<feature type="domain" description="PLD phosphodiesterase" evidence="1">
    <location>
        <begin position="426"/>
        <end position="453"/>
    </location>
</feature>
<dbReference type="PANTHER" id="PTHR21248:SF12">
    <property type="entry name" value="CARDIOLIPIN SYNTHASE C"/>
    <property type="match status" value="1"/>
</dbReference>
<dbReference type="RefSeq" id="WP_187599000.1">
    <property type="nucleotide sequence ID" value="NZ_CP060714.1"/>
</dbReference>
<dbReference type="PROSITE" id="PS50035">
    <property type="entry name" value="PLD"/>
    <property type="match status" value="2"/>
</dbReference>